<dbReference type="AlphaFoldDB" id="A0AAN6X8J5"/>
<feature type="transmembrane region" description="Helical" evidence="1">
    <location>
        <begin position="57"/>
        <end position="81"/>
    </location>
</feature>
<proteinExistence type="predicted"/>
<keyword evidence="1" id="KW-0812">Transmembrane</keyword>
<reference evidence="2" key="2">
    <citation type="submission" date="2023-05" db="EMBL/GenBank/DDBJ databases">
        <authorList>
            <consortium name="Lawrence Berkeley National Laboratory"/>
            <person name="Steindorff A."/>
            <person name="Hensen N."/>
            <person name="Bonometti L."/>
            <person name="Westerberg I."/>
            <person name="Brannstrom I.O."/>
            <person name="Guillou S."/>
            <person name="Cros-Aarteil S."/>
            <person name="Calhoun S."/>
            <person name="Haridas S."/>
            <person name="Kuo A."/>
            <person name="Mondo S."/>
            <person name="Pangilinan J."/>
            <person name="Riley R."/>
            <person name="Labutti K."/>
            <person name="Andreopoulos B."/>
            <person name="Lipzen A."/>
            <person name="Chen C."/>
            <person name="Yanf M."/>
            <person name="Daum C."/>
            <person name="Ng V."/>
            <person name="Clum A."/>
            <person name="Ohm R."/>
            <person name="Martin F."/>
            <person name="Silar P."/>
            <person name="Natvig D."/>
            <person name="Lalanne C."/>
            <person name="Gautier V."/>
            <person name="Ament-Velasquez S.L."/>
            <person name="Kruys A."/>
            <person name="Hutchinson M.I."/>
            <person name="Powell A.J."/>
            <person name="Barry K."/>
            <person name="Miller A.N."/>
            <person name="Grigoriev I.V."/>
            <person name="Debuchy R."/>
            <person name="Gladieux P."/>
            <person name="Thoren M.H."/>
            <person name="Johannesson H."/>
        </authorList>
    </citation>
    <scope>NUCLEOTIDE SEQUENCE</scope>
    <source>
        <strain evidence="2">CBS 315.58</strain>
    </source>
</reference>
<gene>
    <name evidence="2" type="ORF">QBC40DRAFT_18323</name>
</gene>
<feature type="transmembrane region" description="Helical" evidence="1">
    <location>
        <begin position="29"/>
        <end position="45"/>
    </location>
</feature>
<reference evidence="2" key="1">
    <citation type="journal article" date="2023" name="Mol. Phylogenet. Evol.">
        <title>Genome-scale phylogeny and comparative genomics of the fungal order Sordariales.</title>
        <authorList>
            <person name="Hensen N."/>
            <person name="Bonometti L."/>
            <person name="Westerberg I."/>
            <person name="Brannstrom I.O."/>
            <person name="Guillou S."/>
            <person name="Cros-Aarteil S."/>
            <person name="Calhoun S."/>
            <person name="Haridas S."/>
            <person name="Kuo A."/>
            <person name="Mondo S."/>
            <person name="Pangilinan J."/>
            <person name="Riley R."/>
            <person name="LaButti K."/>
            <person name="Andreopoulos B."/>
            <person name="Lipzen A."/>
            <person name="Chen C."/>
            <person name="Yan M."/>
            <person name="Daum C."/>
            <person name="Ng V."/>
            <person name="Clum A."/>
            <person name="Steindorff A."/>
            <person name="Ohm R.A."/>
            <person name="Martin F."/>
            <person name="Silar P."/>
            <person name="Natvig D.O."/>
            <person name="Lalanne C."/>
            <person name="Gautier V."/>
            <person name="Ament-Velasquez S.L."/>
            <person name="Kruys A."/>
            <person name="Hutchinson M.I."/>
            <person name="Powell A.J."/>
            <person name="Barry K."/>
            <person name="Miller A.N."/>
            <person name="Grigoriev I.V."/>
            <person name="Debuchy R."/>
            <person name="Gladieux P."/>
            <person name="Hiltunen Thoren M."/>
            <person name="Johannesson H."/>
        </authorList>
    </citation>
    <scope>NUCLEOTIDE SEQUENCE</scope>
    <source>
        <strain evidence="2">CBS 315.58</strain>
    </source>
</reference>
<comment type="caution">
    <text evidence="2">The sequence shown here is derived from an EMBL/GenBank/DDBJ whole genome shotgun (WGS) entry which is preliminary data.</text>
</comment>
<keyword evidence="1" id="KW-1133">Transmembrane helix</keyword>
<sequence>MTPTSSYYALLLITIAFCILGRFTYGMGFGGVAVMGVLGCFWCSFDEARRCKAQQQSWQGVITCVKGIQVSCVWLFAFIFLDCNPSVVKE</sequence>
<protein>
    <submittedName>
        <fullName evidence="2">Uncharacterized protein</fullName>
    </submittedName>
</protein>
<keyword evidence="1" id="KW-0472">Membrane</keyword>
<feature type="transmembrane region" description="Helical" evidence="1">
    <location>
        <begin position="7"/>
        <end position="23"/>
    </location>
</feature>
<evidence type="ECO:0000313" key="2">
    <source>
        <dbReference type="EMBL" id="KAK4195656.1"/>
    </source>
</evidence>
<evidence type="ECO:0000256" key="1">
    <source>
        <dbReference type="SAM" id="Phobius"/>
    </source>
</evidence>
<organism evidence="2 3">
    <name type="scientific">Triangularia verruculosa</name>
    <dbReference type="NCBI Taxonomy" id="2587418"/>
    <lineage>
        <taxon>Eukaryota</taxon>
        <taxon>Fungi</taxon>
        <taxon>Dikarya</taxon>
        <taxon>Ascomycota</taxon>
        <taxon>Pezizomycotina</taxon>
        <taxon>Sordariomycetes</taxon>
        <taxon>Sordariomycetidae</taxon>
        <taxon>Sordariales</taxon>
        <taxon>Podosporaceae</taxon>
        <taxon>Triangularia</taxon>
    </lineage>
</organism>
<accession>A0AAN6X8J5</accession>
<dbReference type="Proteomes" id="UP001303160">
    <property type="component" value="Unassembled WGS sequence"/>
</dbReference>
<keyword evidence="3" id="KW-1185">Reference proteome</keyword>
<name>A0AAN6X8J5_9PEZI</name>
<evidence type="ECO:0000313" key="3">
    <source>
        <dbReference type="Proteomes" id="UP001303160"/>
    </source>
</evidence>
<dbReference type="EMBL" id="MU864006">
    <property type="protein sequence ID" value="KAK4195656.1"/>
    <property type="molecule type" value="Genomic_DNA"/>
</dbReference>